<protein>
    <submittedName>
        <fullName evidence="9">Alginate O-acetyltransferase AlgI family protein</fullName>
    </submittedName>
</protein>
<dbReference type="PANTHER" id="PTHR13285">
    <property type="entry name" value="ACYLTRANSFERASE"/>
    <property type="match status" value="1"/>
</dbReference>
<feature type="transmembrane region" description="Helical" evidence="8">
    <location>
        <begin position="117"/>
        <end position="136"/>
    </location>
</feature>
<evidence type="ECO:0000256" key="1">
    <source>
        <dbReference type="ARBA" id="ARBA00004651"/>
    </source>
</evidence>
<feature type="transmembrane region" description="Helical" evidence="8">
    <location>
        <begin position="306"/>
        <end position="321"/>
    </location>
</feature>
<dbReference type="KEGG" id="lgo:JCM16774_2260"/>
<keyword evidence="3 7" id="KW-1003">Cell membrane</keyword>
<evidence type="ECO:0000313" key="9">
    <source>
        <dbReference type="EMBL" id="BBM37298.1"/>
    </source>
</evidence>
<dbReference type="Proteomes" id="UP000321606">
    <property type="component" value="Chromosome"/>
</dbReference>
<keyword evidence="4 8" id="KW-0812">Transmembrane</keyword>
<proteinExistence type="inferred from homology"/>
<evidence type="ECO:0000256" key="6">
    <source>
        <dbReference type="ARBA" id="ARBA00023136"/>
    </source>
</evidence>
<feature type="transmembrane region" description="Helical" evidence="8">
    <location>
        <begin position="73"/>
        <end position="97"/>
    </location>
</feature>
<dbReference type="GO" id="GO:0042121">
    <property type="term" value="P:alginic acid biosynthetic process"/>
    <property type="evidence" value="ECO:0007669"/>
    <property type="project" value="InterPro"/>
</dbReference>
<dbReference type="InterPro" id="IPR024194">
    <property type="entry name" value="Ac/AlaTfrase_AlgI/DltB"/>
</dbReference>
<dbReference type="AlphaFoldDB" id="A0A510JDE0"/>
<gene>
    <name evidence="9" type="ORF">JCM16774_2260</name>
</gene>
<dbReference type="PANTHER" id="PTHR13285:SF18">
    <property type="entry name" value="PROTEIN-CYSTEINE N-PALMITOYLTRANSFERASE RASP"/>
    <property type="match status" value="1"/>
</dbReference>
<accession>A0A510JDE0</accession>
<dbReference type="OrthoDB" id="9805788at2"/>
<comment type="subcellular location">
    <subcellularLocation>
        <location evidence="1">Cell membrane</location>
        <topology evidence="1">Multi-pass membrane protein</topology>
    </subcellularLocation>
</comment>
<name>A0A510JDE0_9FUSO</name>
<feature type="transmembrane region" description="Helical" evidence="8">
    <location>
        <begin position="405"/>
        <end position="424"/>
    </location>
</feature>
<feature type="transmembrane region" description="Helical" evidence="8">
    <location>
        <begin position="444"/>
        <end position="467"/>
    </location>
</feature>
<dbReference type="GO" id="GO:0016746">
    <property type="term" value="F:acyltransferase activity"/>
    <property type="evidence" value="ECO:0007669"/>
    <property type="project" value="UniProtKB-KW"/>
</dbReference>
<keyword evidence="7 9" id="KW-0808">Transferase</keyword>
<feature type="transmembrane region" description="Helical" evidence="8">
    <location>
        <begin position="30"/>
        <end position="61"/>
    </location>
</feature>
<evidence type="ECO:0000256" key="7">
    <source>
        <dbReference type="PIRNR" id="PIRNR016636"/>
    </source>
</evidence>
<evidence type="ECO:0000256" key="3">
    <source>
        <dbReference type="ARBA" id="ARBA00022475"/>
    </source>
</evidence>
<dbReference type="InterPro" id="IPR051085">
    <property type="entry name" value="MB_O-acyltransferase"/>
</dbReference>
<feature type="transmembrane region" description="Helical" evidence="8">
    <location>
        <begin position="7"/>
        <end position="24"/>
    </location>
</feature>
<evidence type="ECO:0000256" key="2">
    <source>
        <dbReference type="ARBA" id="ARBA00010323"/>
    </source>
</evidence>
<reference evidence="9 10" key="1">
    <citation type="submission" date="2019-07" db="EMBL/GenBank/DDBJ databases">
        <title>Complete Genome Sequence of Leptotrichia goodfellowii Strain JCM 16774.</title>
        <authorList>
            <person name="Watanabe S."/>
            <person name="Cui L."/>
        </authorList>
    </citation>
    <scope>NUCLEOTIDE SEQUENCE [LARGE SCALE GENOMIC DNA]</scope>
    <source>
        <strain evidence="9 10">JCM16774</strain>
    </source>
</reference>
<keyword evidence="7" id="KW-0012">Acyltransferase</keyword>
<sequence length="469" mass="56325">MVFVSPVFLFLFLPLTILGYYFMHPKLKNVWLFLMSFIFYSWGGLAYSLLFLFSSYINFLFGIWMEKSNNKKLILIISIIWNLGILMFFKYTFFFLYNIQRIVRIFNSDFVMNIPKITLPIGISFFTFQIMTYVIDLYRKEIKVQKKFINLGLYIFLFPQLIAGPIVRYIDVENEINNRKIDFEMINYGIKRFISGLFKKMLIANTMGIWADTVFNTSWENMSTPLAWLGIFGYTMQIFFDFSAYSDMAIGLGKIFGFNFLENFNYPYISKNVQEFWRRWHISLSTWFKDYLYIPLGGSYRGKKRTYINLIIVFFLTGLWHGAAWNFVFWGLFHGFFLILERLGLNKILEKIPRFFQHFYTLTVVAIGWVFFRSENFLKALIYIKRLFFINFDHLEYFFLELENWKLFIGFCAIILSTPIFPYLKERMIKKVDNVKYEIFESIVYILLFLISLMFIAGSSFNPFIYFQF</sequence>
<dbReference type="PIRSF" id="PIRSF016636">
    <property type="entry name" value="AlgI_DltB"/>
    <property type="match status" value="1"/>
</dbReference>
<keyword evidence="5 8" id="KW-1133">Transmembrane helix</keyword>
<keyword evidence="6 7" id="KW-0472">Membrane</keyword>
<comment type="similarity">
    <text evidence="2 7">Belongs to the membrane-bound acyltransferase family.</text>
</comment>
<evidence type="ECO:0000256" key="8">
    <source>
        <dbReference type="SAM" id="Phobius"/>
    </source>
</evidence>
<feature type="transmembrane region" description="Helical" evidence="8">
    <location>
        <begin position="226"/>
        <end position="245"/>
    </location>
</feature>
<dbReference type="Pfam" id="PF03062">
    <property type="entry name" value="MBOAT"/>
    <property type="match status" value="1"/>
</dbReference>
<dbReference type="InterPro" id="IPR004299">
    <property type="entry name" value="MBOAT_fam"/>
</dbReference>
<dbReference type="GO" id="GO:0005886">
    <property type="term" value="C:plasma membrane"/>
    <property type="evidence" value="ECO:0007669"/>
    <property type="project" value="UniProtKB-SubCell"/>
</dbReference>
<evidence type="ECO:0000313" key="10">
    <source>
        <dbReference type="Proteomes" id="UP000321606"/>
    </source>
</evidence>
<evidence type="ECO:0000256" key="4">
    <source>
        <dbReference type="ARBA" id="ARBA00022692"/>
    </source>
</evidence>
<dbReference type="InterPro" id="IPR028362">
    <property type="entry name" value="AlgI"/>
</dbReference>
<organism evidence="9 10">
    <name type="scientific">Pseudoleptotrichia goodfellowii</name>
    <dbReference type="NCBI Taxonomy" id="157692"/>
    <lineage>
        <taxon>Bacteria</taxon>
        <taxon>Fusobacteriati</taxon>
        <taxon>Fusobacteriota</taxon>
        <taxon>Fusobacteriia</taxon>
        <taxon>Fusobacteriales</taxon>
        <taxon>Leptotrichiaceae</taxon>
        <taxon>Pseudoleptotrichia</taxon>
    </lineage>
</organism>
<feature type="transmembrane region" description="Helical" evidence="8">
    <location>
        <begin position="148"/>
        <end position="170"/>
    </location>
</feature>
<dbReference type="STRING" id="714315.GCA_000516535_02254"/>
<dbReference type="PIRSF" id="PIRSF500217">
    <property type="entry name" value="AlgI"/>
    <property type="match status" value="1"/>
</dbReference>
<dbReference type="EMBL" id="AP019822">
    <property type="protein sequence ID" value="BBM37298.1"/>
    <property type="molecule type" value="Genomic_DNA"/>
</dbReference>
<evidence type="ECO:0000256" key="5">
    <source>
        <dbReference type="ARBA" id="ARBA00022989"/>
    </source>
</evidence>